<organism evidence="2 3">
    <name type="scientific">Candidatus Roizmanbacteria bacterium GW2011_GWA2_35_19</name>
    <dbReference type="NCBI Taxonomy" id="1618478"/>
    <lineage>
        <taxon>Bacteria</taxon>
        <taxon>Candidatus Roizmaniibacteriota</taxon>
    </lineage>
</organism>
<reference evidence="2 3" key="1">
    <citation type="journal article" date="2015" name="Nature">
        <title>rRNA introns, odd ribosomes, and small enigmatic genomes across a large radiation of phyla.</title>
        <authorList>
            <person name="Brown C.T."/>
            <person name="Hug L.A."/>
            <person name="Thomas B.C."/>
            <person name="Sharon I."/>
            <person name="Castelle C.J."/>
            <person name="Singh A."/>
            <person name="Wilkins M.J."/>
            <person name="Williams K.H."/>
            <person name="Banfield J.F."/>
        </authorList>
    </citation>
    <scope>NUCLEOTIDE SEQUENCE [LARGE SCALE GENOMIC DNA]</scope>
</reference>
<keyword evidence="1" id="KW-1133">Transmembrane helix</keyword>
<protein>
    <submittedName>
        <fullName evidence="2">Uncharacterized protein</fullName>
    </submittedName>
</protein>
<dbReference type="EMBL" id="LBQC01000017">
    <property type="protein sequence ID" value="KKP72355.1"/>
    <property type="molecule type" value="Genomic_DNA"/>
</dbReference>
<sequence>MNENKFCISKRSIGILFIFVFLLIFIFGINIIVKTRYLRNSKAVEASSTAYSSFNTDTEVKTVTTSSMFKKFKYNLFKGRLDRQNQYFFMAKIIAYIKPVSQSTSLSIINSLYSNFYYLNKTSSDAFNNLINKNYKLPKNISNLLFSTVLIEKTDCDSFWYWLFHIKSCYCQGLMTINPPWFCTSDAGLIPDPVAEAQKIALNNVYFGGPSIDPKLVKIVNDSFKIFNLLKTISALTGTGNTSDPGENLLGFDTSTLSSTERNDLIDTLVTQANSQQIPIEVEIGFGSGDFYNVCQENFLCLKFDLKADALSQYTVDPNANYGISYYFHDDFYSTAVHSADRIFLVSPYPHDPNPILNDPYLYNTNTVNLIKNSSTKIKVGGYVFVLLDPYYNADFSTPPPSGFDNEQILNKIRSDYAGNLDYTVDSFRLGKIPSQYKGMNIPWLSDPKSRFFDKMDTFFKDVWVLVIKRVE</sequence>
<evidence type="ECO:0000313" key="3">
    <source>
        <dbReference type="Proteomes" id="UP000034457"/>
    </source>
</evidence>
<keyword evidence="1" id="KW-0472">Membrane</keyword>
<keyword evidence="1" id="KW-0812">Transmembrane</keyword>
<comment type="caution">
    <text evidence="2">The sequence shown here is derived from an EMBL/GenBank/DDBJ whole genome shotgun (WGS) entry which is preliminary data.</text>
</comment>
<evidence type="ECO:0000313" key="2">
    <source>
        <dbReference type="EMBL" id="KKP72355.1"/>
    </source>
</evidence>
<dbReference type="AlphaFoldDB" id="A0A0G0EAT0"/>
<feature type="transmembrane region" description="Helical" evidence="1">
    <location>
        <begin position="12"/>
        <end position="33"/>
    </location>
</feature>
<dbReference type="STRING" id="1618478.UR68_C0017G0031"/>
<accession>A0A0G0EAT0</accession>
<name>A0A0G0EAT0_9BACT</name>
<proteinExistence type="predicted"/>
<evidence type="ECO:0000256" key="1">
    <source>
        <dbReference type="SAM" id="Phobius"/>
    </source>
</evidence>
<dbReference type="Proteomes" id="UP000034457">
    <property type="component" value="Unassembled WGS sequence"/>
</dbReference>
<gene>
    <name evidence="2" type="ORF">UR68_C0017G0031</name>
</gene>